<sequence length="124" mass="13673">AMLRRSGIARRTFAGLVVNASTSQHRNLKELELDCAGSELADLKPAAMLATIFSTQCLPGDLAMALLTLQDCILAQEWTKALVLHQSLLQLAFFAADCLDEGYWGFSVRDVAVEQARMIWEMAQ</sequence>
<reference evidence="1" key="1">
    <citation type="submission" date="2021-02" db="EMBL/GenBank/DDBJ databases">
        <authorList>
            <person name="Dougan E. K."/>
            <person name="Rhodes N."/>
            <person name="Thang M."/>
            <person name="Chan C."/>
        </authorList>
    </citation>
    <scope>NUCLEOTIDE SEQUENCE</scope>
</reference>
<feature type="non-terminal residue" evidence="1">
    <location>
        <position position="124"/>
    </location>
</feature>
<gene>
    <name evidence="1" type="ORF">PGLA1383_LOCUS11469</name>
</gene>
<accession>A0A813DY52</accession>
<dbReference type="AlphaFoldDB" id="A0A813DY52"/>
<protein>
    <recommendedName>
        <fullName evidence="3">Nuclear pore protein</fullName>
    </recommendedName>
</protein>
<name>A0A813DY52_POLGL</name>
<dbReference type="EMBL" id="CAJNNV010005923">
    <property type="protein sequence ID" value="CAE8592847.1"/>
    <property type="molecule type" value="Genomic_DNA"/>
</dbReference>
<evidence type="ECO:0008006" key="3">
    <source>
        <dbReference type="Google" id="ProtNLM"/>
    </source>
</evidence>
<keyword evidence="2" id="KW-1185">Reference proteome</keyword>
<evidence type="ECO:0000313" key="2">
    <source>
        <dbReference type="Proteomes" id="UP000654075"/>
    </source>
</evidence>
<evidence type="ECO:0000313" key="1">
    <source>
        <dbReference type="EMBL" id="CAE8592847.1"/>
    </source>
</evidence>
<comment type="caution">
    <text evidence="1">The sequence shown here is derived from an EMBL/GenBank/DDBJ whole genome shotgun (WGS) entry which is preliminary data.</text>
</comment>
<dbReference type="Proteomes" id="UP000654075">
    <property type="component" value="Unassembled WGS sequence"/>
</dbReference>
<organism evidence="1 2">
    <name type="scientific">Polarella glacialis</name>
    <name type="common">Dinoflagellate</name>
    <dbReference type="NCBI Taxonomy" id="89957"/>
    <lineage>
        <taxon>Eukaryota</taxon>
        <taxon>Sar</taxon>
        <taxon>Alveolata</taxon>
        <taxon>Dinophyceae</taxon>
        <taxon>Suessiales</taxon>
        <taxon>Suessiaceae</taxon>
        <taxon>Polarella</taxon>
    </lineage>
</organism>
<feature type="non-terminal residue" evidence="1">
    <location>
        <position position="1"/>
    </location>
</feature>
<proteinExistence type="predicted"/>